<reference evidence="3" key="2">
    <citation type="submission" date="2021-08" db="EMBL/GenBank/DDBJ databases">
        <authorList>
            <person name="Gostincar C."/>
            <person name="Sun X."/>
            <person name="Song Z."/>
            <person name="Gunde-Cimerman N."/>
        </authorList>
    </citation>
    <scope>NUCLEOTIDE SEQUENCE</scope>
    <source>
        <strain evidence="3">EXF-8016</strain>
    </source>
</reference>
<dbReference type="OrthoDB" id="194443at2759"/>
<gene>
    <name evidence="3" type="ORF">KCV03_g2454</name>
</gene>
<evidence type="ECO:0000313" key="4">
    <source>
        <dbReference type="Proteomes" id="UP000767238"/>
    </source>
</evidence>
<dbReference type="SUPFAM" id="SSF46774">
    <property type="entry name" value="ARID-like"/>
    <property type="match status" value="1"/>
</dbReference>
<dbReference type="Proteomes" id="UP000767238">
    <property type="component" value="Unassembled WGS sequence"/>
</dbReference>
<accession>A0A9P8GLR6</accession>
<comment type="caution">
    <text evidence="3">The sequence shown here is derived from an EMBL/GenBank/DDBJ whole genome shotgun (WGS) entry which is preliminary data.</text>
</comment>
<dbReference type="InterPro" id="IPR036431">
    <property type="entry name" value="ARID_dom_sf"/>
</dbReference>
<evidence type="ECO:0000313" key="3">
    <source>
        <dbReference type="EMBL" id="KAH0227009.1"/>
    </source>
</evidence>
<reference evidence="3" key="1">
    <citation type="journal article" date="2021" name="J Fungi (Basel)">
        <title>Virulence traits and population genomics of the black yeast Aureobasidium melanogenum.</title>
        <authorList>
            <person name="Cernosa A."/>
            <person name="Sun X."/>
            <person name="Gostincar C."/>
            <person name="Fang C."/>
            <person name="Gunde-Cimerman N."/>
            <person name="Song Z."/>
        </authorList>
    </citation>
    <scope>NUCLEOTIDE SEQUENCE</scope>
    <source>
        <strain evidence="3">EXF-8016</strain>
    </source>
</reference>
<dbReference type="PANTHER" id="PTHR47843">
    <property type="entry name" value="BTB DOMAIN-CONTAINING PROTEIN-RELATED"/>
    <property type="match status" value="1"/>
</dbReference>
<dbReference type="Gene3D" id="3.30.710.10">
    <property type="entry name" value="Potassium Channel Kv1.1, Chain A"/>
    <property type="match status" value="1"/>
</dbReference>
<dbReference type="InterPro" id="IPR011333">
    <property type="entry name" value="SKP1/BTB/POZ_sf"/>
</dbReference>
<dbReference type="Pfam" id="PF01388">
    <property type="entry name" value="ARID"/>
    <property type="match status" value="1"/>
</dbReference>
<proteinExistence type="predicted"/>
<dbReference type="PANTHER" id="PTHR47843:SF2">
    <property type="entry name" value="BTB DOMAIN-CONTAINING PROTEIN"/>
    <property type="match status" value="1"/>
</dbReference>
<evidence type="ECO:0000256" key="1">
    <source>
        <dbReference type="SAM" id="MobiDB-lite"/>
    </source>
</evidence>
<organism evidence="3 4">
    <name type="scientific">Aureobasidium melanogenum</name>
    <name type="common">Aureobasidium pullulans var. melanogenum</name>
    <dbReference type="NCBI Taxonomy" id="46634"/>
    <lineage>
        <taxon>Eukaryota</taxon>
        <taxon>Fungi</taxon>
        <taxon>Dikarya</taxon>
        <taxon>Ascomycota</taxon>
        <taxon>Pezizomycotina</taxon>
        <taxon>Dothideomycetes</taxon>
        <taxon>Dothideomycetidae</taxon>
        <taxon>Dothideales</taxon>
        <taxon>Saccotheciaceae</taxon>
        <taxon>Aureobasidium</taxon>
    </lineage>
</organism>
<dbReference type="InterPro" id="IPR001606">
    <property type="entry name" value="ARID_dom"/>
</dbReference>
<dbReference type="SUPFAM" id="SSF54695">
    <property type="entry name" value="POZ domain"/>
    <property type="match status" value="1"/>
</dbReference>
<feature type="region of interest" description="Disordered" evidence="1">
    <location>
        <begin position="450"/>
        <end position="470"/>
    </location>
</feature>
<name>A0A9P8GLR6_AURME</name>
<feature type="non-terminal residue" evidence="3">
    <location>
        <position position="1"/>
    </location>
</feature>
<dbReference type="PROSITE" id="PS51011">
    <property type="entry name" value="ARID"/>
    <property type="match status" value="1"/>
</dbReference>
<dbReference type="GO" id="GO:0003677">
    <property type="term" value="F:DNA binding"/>
    <property type="evidence" value="ECO:0007669"/>
    <property type="project" value="InterPro"/>
</dbReference>
<sequence>MADEPSMLDSIIAQISAMRNRLPAILTGENLDNRTEVLAQAPLNPPEDIHDQTTSEDEGDTLVKELEDLPDVATSINNDGASVIEPECLSQIVSADEVPVPEPEDLAQIVSTDEVPALKPGDLLTMSGISMQSVAPVAPISDESDTASQTTVEESWIPLDPNLTGPLIQVVVEGHSFSISKHLLCRVSPVLERALCGSFREAREKKIDLEERLDLFMIFNYWLYQPRSEYPLNVVEAGLARGVGASKEQRELAFLDIYLFADRLQIRSLGNAALTHLDKVIRPEGFPGRASVATICQAHQSLLESCGLWKYLIAIERDASRCGMPCRPAEDFDHIPGPFIFEMLKGTEGDRKPHLQIANKRVGLVALKKQVRNNGGYRQVEQLRKWGVICSQMGLSLNHNHQSSMQLRHVYRCWVGPFDSKLTPQERQALEKQSARPIVKAFKQYSVAPAATRSAPTRTVTPTTAPAVTQ</sequence>
<evidence type="ECO:0000259" key="2">
    <source>
        <dbReference type="PROSITE" id="PS51011"/>
    </source>
</evidence>
<dbReference type="AlphaFoldDB" id="A0A9P8GLR6"/>
<dbReference type="CDD" id="cd18186">
    <property type="entry name" value="BTB_POZ_ZBTB_KLHL-like"/>
    <property type="match status" value="1"/>
</dbReference>
<protein>
    <recommendedName>
        <fullName evidence="2">ARID domain-containing protein</fullName>
    </recommendedName>
</protein>
<feature type="domain" description="ARID" evidence="2">
    <location>
        <begin position="328"/>
        <end position="423"/>
    </location>
</feature>
<dbReference type="Gene3D" id="1.10.150.60">
    <property type="entry name" value="ARID DNA-binding domain"/>
    <property type="match status" value="1"/>
</dbReference>
<dbReference type="EMBL" id="JAHFYH010000011">
    <property type="protein sequence ID" value="KAH0227009.1"/>
    <property type="molecule type" value="Genomic_DNA"/>
</dbReference>